<keyword evidence="2" id="KW-0238">DNA-binding</keyword>
<dbReference type="GO" id="GO:0003677">
    <property type="term" value="F:DNA binding"/>
    <property type="evidence" value="ECO:0007669"/>
    <property type="project" value="UniProtKB-KW"/>
</dbReference>
<evidence type="ECO:0000256" key="2">
    <source>
        <dbReference type="ARBA" id="ARBA00023125"/>
    </source>
</evidence>
<dbReference type="Gene3D" id="1.10.10.10">
    <property type="entry name" value="Winged helix-like DNA-binding domain superfamily/Winged helix DNA-binding domain"/>
    <property type="match status" value="1"/>
</dbReference>
<dbReference type="SMART" id="SM00347">
    <property type="entry name" value="HTH_MARR"/>
    <property type="match status" value="1"/>
</dbReference>
<dbReference type="InterPro" id="IPR036390">
    <property type="entry name" value="WH_DNA-bd_sf"/>
</dbReference>
<dbReference type="SUPFAM" id="SSF46785">
    <property type="entry name" value="Winged helix' DNA-binding domain"/>
    <property type="match status" value="1"/>
</dbReference>
<evidence type="ECO:0000256" key="1">
    <source>
        <dbReference type="ARBA" id="ARBA00023015"/>
    </source>
</evidence>
<evidence type="ECO:0000313" key="5">
    <source>
        <dbReference type="EMBL" id="MPM63923.1"/>
    </source>
</evidence>
<organism evidence="5">
    <name type="scientific">bioreactor metagenome</name>
    <dbReference type="NCBI Taxonomy" id="1076179"/>
    <lineage>
        <taxon>unclassified sequences</taxon>
        <taxon>metagenomes</taxon>
        <taxon>ecological metagenomes</taxon>
    </lineage>
</organism>
<feature type="domain" description="HTH marR-type" evidence="4">
    <location>
        <begin position="19"/>
        <end position="151"/>
    </location>
</feature>
<dbReference type="PANTHER" id="PTHR42756">
    <property type="entry name" value="TRANSCRIPTIONAL REGULATOR, MARR"/>
    <property type="match status" value="1"/>
</dbReference>
<name>A0A645BL12_9ZZZZ</name>
<dbReference type="InterPro" id="IPR036388">
    <property type="entry name" value="WH-like_DNA-bd_sf"/>
</dbReference>
<evidence type="ECO:0000256" key="3">
    <source>
        <dbReference type="ARBA" id="ARBA00023163"/>
    </source>
</evidence>
<protein>
    <recommendedName>
        <fullName evidence="4">HTH marR-type domain-containing protein</fullName>
    </recommendedName>
</protein>
<reference evidence="5" key="1">
    <citation type="submission" date="2019-08" db="EMBL/GenBank/DDBJ databases">
        <authorList>
            <person name="Kucharzyk K."/>
            <person name="Murdoch R.W."/>
            <person name="Higgins S."/>
            <person name="Loffler F."/>
        </authorList>
    </citation>
    <scope>NUCLEOTIDE SEQUENCE</scope>
</reference>
<dbReference type="AlphaFoldDB" id="A0A645BL12"/>
<dbReference type="PROSITE" id="PS50995">
    <property type="entry name" value="HTH_MARR_2"/>
    <property type="match status" value="1"/>
</dbReference>
<dbReference type="GO" id="GO:0003700">
    <property type="term" value="F:DNA-binding transcription factor activity"/>
    <property type="evidence" value="ECO:0007669"/>
    <property type="project" value="InterPro"/>
</dbReference>
<gene>
    <name evidence="5" type="ORF">SDC9_110808</name>
</gene>
<dbReference type="EMBL" id="VSSQ01019677">
    <property type="protein sequence ID" value="MPM63923.1"/>
    <property type="molecule type" value="Genomic_DNA"/>
</dbReference>
<sequence>MIIINTVRHLAKEGDMVDYTKLAHEFIEIMYQMRRRKPQKQLNDSLHGEQFVLFFISEHGGSVIPSEISNEMGISSARIAAALNSLEKKNLITRRIDINDRRRIIVELTDAGDEQAKQHYQKIMNVATKMLEHLGDHDAEELIRIMKKLVKEDPLKMCETQPL</sequence>
<comment type="caution">
    <text evidence="5">The sequence shown here is derived from an EMBL/GenBank/DDBJ whole genome shotgun (WGS) entry which is preliminary data.</text>
</comment>
<proteinExistence type="predicted"/>
<dbReference type="PRINTS" id="PR00598">
    <property type="entry name" value="HTHMARR"/>
</dbReference>
<dbReference type="InterPro" id="IPR000835">
    <property type="entry name" value="HTH_MarR-typ"/>
</dbReference>
<keyword evidence="1" id="KW-0805">Transcription regulation</keyword>
<evidence type="ECO:0000259" key="4">
    <source>
        <dbReference type="PROSITE" id="PS50995"/>
    </source>
</evidence>
<keyword evidence="3" id="KW-0804">Transcription</keyword>
<accession>A0A645BL12</accession>
<dbReference type="PANTHER" id="PTHR42756:SF1">
    <property type="entry name" value="TRANSCRIPTIONAL REPRESSOR OF EMRAB OPERON"/>
    <property type="match status" value="1"/>
</dbReference>
<dbReference type="Pfam" id="PF12802">
    <property type="entry name" value="MarR_2"/>
    <property type="match status" value="1"/>
</dbReference>